<feature type="domain" description="EF-hand" evidence="2">
    <location>
        <begin position="133"/>
        <end position="161"/>
    </location>
</feature>
<evidence type="ECO:0000259" key="2">
    <source>
        <dbReference type="PROSITE" id="PS50222"/>
    </source>
</evidence>
<name>A0A3B1DYV3_9ZZZZ</name>
<evidence type="ECO:0000313" key="3">
    <source>
        <dbReference type="EMBL" id="VAX41488.1"/>
    </source>
</evidence>
<dbReference type="GO" id="GO:0005509">
    <property type="term" value="F:calcium ion binding"/>
    <property type="evidence" value="ECO:0007669"/>
    <property type="project" value="InterPro"/>
</dbReference>
<sequence length="457" mass="50589">MRAAIAAIVGIVLVIGLVMVYRMQAGPGAGTADTTGIGSEAEGADAGANAPPLTAEELALTELREELSRAEPVAFRSDEQRLTEARAWVEANRDPDWPYREIEAQILALMDVFTDSDKRSAEWVMNMSQIEVEMIRAIDADGDGQVSDDEVQRFIDENISSIFNPMEHPYLQEKFDTDGDGVVSPEEMAGLAGMMSEGALAGAFERGKLEAWDADNDGFVSESERVAGEQAAREQVEEMFSSILDTSGADLDLTDEQRAELGPEQVQQIDAARAQLDAAREMMMDQAASQSLMEAMRLDNLASPDQTELMQSMPQPPDVTTFDIDGDGMMSDEETATQMLAMQEYQEEVQRWGAELTAYRLKDQFDHAIAQSDTDADGRLSDAEWEARFDDLLDERDERLFLQSYDLDGSGRVEAGELSTYINWYRQGSLRADINYDGFIDGRDLEQMARAFQGQGH</sequence>
<dbReference type="EMBL" id="UOGK01000550">
    <property type="protein sequence ID" value="VAX41488.1"/>
    <property type="molecule type" value="Genomic_DNA"/>
</dbReference>
<reference evidence="3" key="1">
    <citation type="submission" date="2018-06" db="EMBL/GenBank/DDBJ databases">
        <authorList>
            <person name="Zhirakovskaya E."/>
        </authorList>
    </citation>
    <scope>NUCLEOTIDE SEQUENCE</scope>
</reference>
<dbReference type="SUPFAM" id="SSF47473">
    <property type="entry name" value="EF-hand"/>
    <property type="match status" value="2"/>
</dbReference>
<proteinExistence type="predicted"/>
<feature type="domain" description="EF-hand" evidence="2">
    <location>
        <begin position="360"/>
        <end position="395"/>
    </location>
</feature>
<organism evidence="3">
    <name type="scientific">hydrothermal vent metagenome</name>
    <dbReference type="NCBI Taxonomy" id="652676"/>
    <lineage>
        <taxon>unclassified sequences</taxon>
        <taxon>metagenomes</taxon>
        <taxon>ecological metagenomes</taxon>
    </lineage>
</organism>
<dbReference type="Pfam" id="PF13202">
    <property type="entry name" value="EF-hand_5"/>
    <property type="match status" value="2"/>
</dbReference>
<protein>
    <recommendedName>
        <fullName evidence="2">EF-hand domain-containing protein</fullName>
    </recommendedName>
</protein>
<feature type="region of interest" description="Disordered" evidence="1">
    <location>
        <begin position="29"/>
        <end position="50"/>
    </location>
</feature>
<dbReference type="InterPro" id="IPR002048">
    <property type="entry name" value="EF_hand_dom"/>
</dbReference>
<dbReference type="InterPro" id="IPR018247">
    <property type="entry name" value="EF_Hand_1_Ca_BS"/>
</dbReference>
<dbReference type="InterPro" id="IPR011992">
    <property type="entry name" value="EF-hand-dom_pair"/>
</dbReference>
<feature type="domain" description="EF-hand" evidence="2">
    <location>
        <begin position="173"/>
        <end position="198"/>
    </location>
</feature>
<dbReference type="PROSITE" id="PS00018">
    <property type="entry name" value="EF_HAND_1"/>
    <property type="match status" value="4"/>
</dbReference>
<evidence type="ECO:0000256" key="1">
    <source>
        <dbReference type="SAM" id="MobiDB-lite"/>
    </source>
</evidence>
<gene>
    <name evidence="3" type="ORF">MNBD_PLANCTO03-4</name>
</gene>
<dbReference type="AlphaFoldDB" id="A0A3B1DYV3"/>
<dbReference type="PROSITE" id="PS50222">
    <property type="entry name" value="EF_HAND_2"/>
    <property type="match status" value="3"/>
</dbReference>
<accession>A0A3B1DYV3</accession>
<dbReference type="Gene3D" id="1.10.238.10">
    <property type="entry name" value="EF-hand"/>
    <property type="match status" value="2"/>
</dbReference>
<dbReference type="SMART" id="SM00054">
    <property type="entry name" value="EFh"/>
    <property type="match status" value="3"/>
</dbReference>